<organism evidence="2 3">
    <name type="scientific">Xylanibacter rodentium</name>
    <dbReference type="NCBI Taxonomy" id="2736289"/>
    <lineage>
        <taxon>Bacteria</taxon>
        <taxon>Pseudomonadati</taxon>
        <taxon>Bacteroidota</taxon>
        <taxon>Bacteroidia</taxon>
        <taxon>Bacteroidales</taxon>
        <taxon>Prevotellaceae</taxon>
        <taxon>Xylanibacter</taxon>
    </lineage>
</organism>
<evidence type="ECO:0000256" key="1">
    <source>
        <dbReference type="SAM" id="SignalP"/>
    </source>
</evidence>
<dbReference type="InterPro" id="IPR011990">
    <property type="entry name" value="TPR-like_helical_dom_sf"/>
</dbReference>
<sequence length="473" mass="53875">MIYKIVIFCLMSLCLIRANAQSESISKDVTPIDTLGINVLLNTAKQYKYGINTDVNIKKAIRIYKYLVRKGNTDAMTELGKMFIDGDGVEQNYKRAYFLLKRAAQSNNVRAMCVIAKMYQFGLGVKQNYEKAYLYYFDAMQHGSPEGFYGLGYLTYKGLGTKQNYEKAEIYLRKGSEKGHSGCDFLLGSYYANGMNGTPNYEKAQKHYNMAVKRGHNWTIDLTQYNTLDSIKSKNQSRQKMIVGQNLKELIQKKAQDKTMTTTDLHSLAGRWTGTIYTYDWSYRKIFDQEPITLLFTGDGIFGTMKWINNDTVSTIFTPDIQENNYFKMSKLHKNYQQKKWVVTKASFYVDSDNKLYIPISTIKFNNKEPRKPAIAVLHRDVISVPSQSLKIVGITPLPVKDTSMTIKLYAENDDIVTISIYNMASIKIADYGSIKIKKGINELTINATIAQGKYLLKIVGNKGLVTTVFTHL</sequence>
<comment type="caution">
    <text evidence="2">The sequence shown here is derived from an EMBL/GenBank/DDBJ whole genome shotgun (WGS) entry which is preliminary data.</text>
</comment>
<accession>A0ABX2AT47</accession>
<dbReference type="InterPro" id="IPR006597">
    <property type="entry name" value="Sel1-like"/>
</dbReference>
<keyword evidence="1" id="KW-0732">Signal</keyword>
<dbReference type="PANTHER" id="PTHR11102">
    <property type="entry name" value="SEL-1-LIKE PROTEIN"/>
    <property type="match status" value="1"/>
</dbReference>
<dbReference type="PANTHER" id="PTHR11102:SF147">
    <property type="entry name" value="SEL1L ADAPTOR SUBUNIT OF ERAD E3 UBIQUITIN LIGASE"/>
    <property type="match status" value="1"/>
</dbReference>
<name>A0ABX2AT47_9BACT</name>
<dbReference type="SMART" id="SM00671">
    <property type="entry name" value="SEL1"/>
    <property type="match status" value="5"/>
</dbReference>
<evidence type="ECO:0000313" key="3">
    <source>
        <dbReference type="Proteomes" id="UP001193734"/>
    </source>
</evidence>
<protein>
    <submittedName>
        <fullName evidence="2">Sel1 repeat family protein</fullName>
    </submittedName>
</protein>
<dbReference type="SUPFAM" id="SSF81901">
    <property type="entry name" value="HCP-like"/>
    <property type="match status" value="1"/>
</dbReference>
<dbReference type="GeneID" id="82157352"/>
<proteinExistence type="predicted"/>
<feature type="signal peptide" evidence="1">
    <location>
        <begin position="1"/>
        <end position="20"/>
    </location>
</feature>
<reference evidence="2 3" key="1">
    <citation type="submission" date="2020-05" db="EMBL/GenBank/DDBJ databases">
        <title>Distinct polysaccharide utilization as determinants for interspecies competition between intestinal Prevotella spp.</title>
        <authorList>
            <person name="Galvez E.J.C."/>
            <person name="Iljazovic A."/>
            <person name="Strowig T."/>
        </authorList>
    </citation>
    <scope>NUCLEOTIDE SEQUENCE [LARGE SCALE GENOMIC DNA]</scope>
    <source>
        <strain evidence="2 3">PROD</strain>
    </source>
</reference>
<keyword evidence="3" id="KW-1185">Reference proteome</keyword>
<dbReference type="Gene3D" id="1.25.40.10">
    <property type="entry name" value="Tetratricopeptide repeat domain"/>
    <property type="match status" value="1"/>
</dbReference>
<evidence type="ECO:0000313" key="2">
    <source>
        <dbReference type="EMBL" id="NPE13919.1"/>
    </source>
</evidence>
<dbReference type="Proteomes" id="UP001193734">
    <property type="component" value="Unassembled WGS sequence"/>
</dbReference>
<gene>
    <name evidence="2" type="ORF">HPS55_06195</name>
</gene>
<feature type="chain" id="PRO_5046011196" evidence="1">
    <location>
        <begin position="21"/>
        <end position="473"/>
    </location>
</feature>
<dbReference type="InterPro" id="IPR050767">
    <property type="entry name" value="Sel1_AlgK"/>
</dbReference>
<dbReference type="EMBL" id="JABKKE010000008">
    <property type="protein sequence ID" value="NPE13919.1"/>
    <property type="molecule type" value="Genomic_DNA"/>
</dbReference>
<dbReference type="RefSeq" id="WP_172174684.1">
    <property type="nucleotide sequence ID" value="NZ_CASGIA010000005.1"/>
</dbReference>
<dbReference type="Pfam" id="PF08238">
    <property type="entry name" value="Sel1"/>
    <property type="match status" value="5"/>
</dbReference>